<evidence type="ECO:0000313" key="2">
    <source>
        <dbReference type="Proteomes" id="UP000245320"/>
    </source>
</evidence>
<proteinExistence type="predicted"/>
<sequence length="320" mass="33117">MARARVRPGRQGPGHWGAALTRLPGCCRRPATASLGSAFVFPTAITFAEVLLAPGAPGVQAVAALSAPKDDNRLGIQGEGDSQAPPRKPFSDCRCERRRGLLALRPGPTPAGEPRVGLPRRPAERDPFPLAPGSDSPAAGGDGGESSAARGAGSHLPRARGGGSGRRGGGCRDGAHHLGRVTGSSGAAAGRGAAEGCGPVGGPGAASRAYRSARPSLLLLLFLWPGLRRSLPAGPVSGLSAEDPPPGAALRLLRRRRMRRRLLLPASRQPWRPRGTRRPSPAGEARHEGGEQTRGSIPRSPHPGSRLKASHPDPRQKMQA</sequence>
<feature type="compositionally biased region" description="Low complexity" evidence="1">
    <location>
        <begin position="101"/>
        <end position="112"/>
    </location>
</feature>
<dbReference type="RefSeq" id="XP_033716332.1">
    <property type="nucleotide sequence ID" value="XM_033860441.1"/>
</dbReference>
<evidence type="ECO:0000256" key="1">
    <source>
        <dbReference type="SAM" id="MobiDB-lite"/>
    </source>
</evidence>
<feature type="compositionally biased region" description="Basic and acidic residues" evidence="1">
    <location>
        <begin position="89"/>
        <end position="99"/>
    </location>
</feature>
<dbReference type="Proteomes" id="UP000245320">
    <property type="component" value="Chromosome 7"/>
</dbReference>
<feature type="compositionally biased region" description="Gly residues" evidence="1">
    <location>
        <begin position="160"/>
        <end position="172"/>
    </location>
</feature>
<name>A0A6J3RP74_TURTR</name>
<gene>
    <name evidence="3" type="primary">LOC117313052</name>
</gene>
<accession>A0A6J3RP74</accession>
<dbReference type="InParanoid" id="A0A6J3RP74"/>
<keyword evidence="2" id="KW-1185">Reference proteome</keyword>
<evidence type="ECO:0000313" key="3">
    <source>
        <dbReference type="RefSeq" id="XP_033716332.1"/>
    </source>
</evidence>
<reference evidence="3" key="1">
    <citation type="submission" date="2025-08" db="UniProtKB">
        <authorList>
            <consortium name="RefSeq"/>
        </authorList>
    </citation>
    <scope>IDENTIFICATION</scope>
    <source>
        <tissue evidence="3">Spleen</tissue>
    </source>
</reference>
<feature type="region of interest" description="Disordered" evidence="1">
    <location>
        <begin position="73"/>
        <end position="192"/>
    </location>
</feature>
<feature type="compositionally biased region" description="Basic and acidic residues" evidence="1">
    <location>
        <begin position="310"/>
        <end position="320"/>
    </location>
</feature>
<feature type="compositionally biased region" description="Low complexity" evidence="1">
    <location>
        <begin position="131"/>
        <end position="154"/>
    </location>
</feature>
<protein>
    <submittedName>
        <fullName evidence="3">Translation initiation factor IF-2-like</fullName>
    </submittedName>
</protein>
<dbReference type="AlphaFoldDB" id="A0A6J3RP74"/>
<feature type="region of interest" description="Disordered" evidence="1">
    <location>
        <begin position="263"/>
        <end position="320"/>
    </location>
</feature>
<organism evidence="2 3">
    <name type="scientific">Tursiops truncatus</name>
    <name type="common">Atlantic bottle-nosed dolphin</name>
    <name type="synonym">Delphinus truncatus</name>
    <dbReference type="NCBI Taxonomy" id="9739"/>
    <lineage>
        <taxon>Eukaryota</taxon>
        <taxon>Metazoa</taxon>
        <taxon>Chordata</taxon>
        <taxon>Craniata</taxon>
        <taxon>Vertebrata</taxon>
        <taxon>Euteleostomi</taxon>
        <taxon>Mammalia</taxon>
        <taxon>Eutheria</taxon>
        <taxon>Laurasiatheria</taxon>
        <taxon>Artiodactyla</taxon>
        <taxon>Whippomorpha</taxon>
        <taxon>Cetacea</taxon>
        <taxon>Odontoceti</taxon>
        <taxon>Delphinidae</taxon>
        <taxon>Tursiops</taxon>
    </lineage>
</organism>